<dbReference type="SUPFAM" id="SSF53448">
    <property type="entry name" value="Nucleotide-diphospho-sugar transferases"/>
    <property type="match status" value="1"/>
</dbReference>
<dbReference type="EMBL" id="JAOTIF010000019">
    <property type="protein sequence ID" value="MCU7551298.1"/>
    <property type="molecule type" value="Genomic_DNA"/>
</dbReference>
<dbReference type="InterPro" id="IPR029044">
    <property type="entry name" value="Nucleotide-diphossugar_trans"/>
</dbReference>
<dbReference type="Gene3D" id="3.90.550.10">
    <property type="entry name" value="Spore Coat Polysaccharide Biosynthesis Protein SpsA, Chain A"/>
    <property type="match status" value="1"/>
</dbReference>
<proteinExistence type="predicted"/>
<evidence type="ECO:0008006" key="3">
    <source>
        <dbReference type="Google" id="ProtNLM"/>
    </source>
</evidence>
<comment type="caution">
    <text evidence="1">The sequence shown here is derived from an EMBL/GenBank/DDBJ whole genome shotgun (WGS) entry which is preliminary data.</text>
</comment>
<reference evidence="1" key="2">
    <citation type="submission" date="2023-04" db="EMBL/GenBank/DDBJ databases">
        <title>Paracnuella aquatica gen. nov., sp. nov., a member of the family Chitinophagaceae isolated from a hot spring.</title>
        <authorList>
            <person name="Wang C."/>
        </authorList>
    </citation>
    <scope>NUCLEOTIDE SEQUENCE</scope>
    <source>
        <strain evidence="1">LB-8</strain>
    </source>
</reference>
<evidence type="ECO:0000313" key="2">
    <source>
        <dbReference type="Proteomes" id="UP001155483"/>
    </source>
</evidence>
<keyword evidence="2" id="KW-1185">Reference proteome</keyword>
<dbReference type="AlphaFoldDB" id="A0A9X2Y161"/>
<accession>A0A9X2Y161</accession>
<sequence>MFIAADGPRKNHPEDIEKCANVRKLVLEQINWDCEVKTLFRDENLGCGIGPSDAITWFFEHVEYGIILEDDCLPSQSFFTFCEELLKKYFRDEKVMHISGNNFQFGKKQGDGSYYFSNYINAWGWATWRRAWSLYDFNIKNYTDQTANAVLDRVLSSKVEKKFWKGHFDTVKDGKRKDIWDYQWVYTVWNHNGISIIPNVNLVSNIGFGSDATHTFDSKNIVANHPSFEINKIVHPGKMIISKSADKRLFRICHQPKLTLRDRAYLVKKEILKLIKI</sequence>
<name>A0A9X2Y161_9BACT</name>
<organism evidence="1 2">
    <name type="scientific">Paraflavisolibacter caeni</name>
    <dbReference type="NCBI Taxonomy" id="2982496"/>
    <lineage>
        <taxon>Bacteria</taxon>
        <taxon>Pseudomonadati</taxon>
        <taxon>Bacteroidota</taxon>
        <taxon>Chitinophagia</taxon>
        <taxon>Chitinophagales</taxon>
        <taxon>Chitinophagaceae</taxon>
        <taxon>Paraflavisolibacter</taxon>
    </lineage>
</organism>
<dbReference type="RefSeq" id="WP_279298737.1">
    <property type="nucleotide sequence ID" value="NZ_JAOTIF010000019.1"/>
</dbReference>
<reference evidence="1" key="1">
    <citation type="submission" date="2022-09" db="EMBL/GenBank/DDBJ databases">
        <authorList>
            <person name="Yuan C."/>
            <person name="Ke Z."/>
        </authorList>
    </citation>
    <scope>NUCLEOTIDE SEQUENCE</scope>
    <source>
        <strain evidence="1">LB-8</strain>
    </source>
</reference>
<gene>
    <name evidence="1" type="ORF">OCK74_19405</name>
</gene>
<dbReference type="Proteomes" id="UP001155483">
    <property type="component" value="Unassembled WGS sequence"/>
</dbReference>
<protein>
    <recommendedName>
        <fullName evidence="3">Nucleotide-diphospho-sugar transferase</fullName>
    </recommendedName>
</protein>
<evidence type="ECO:0000313" key="1">
    <source>
        <dbReference type="EMBL" id="MCU7551298.1"/>
    </source>
</evidence>